<dbReference type="EMBL" id="AKIJ01000004">
    <property type="protein sequence ID" value="KFG25847.1"/>
    <property type="molecule type" value="Genomic_DNA"/>
</dbReference>
<dbReference type="HOGENOM" id="CLU_509090_0_0_1"/>
<evidence type="ECO:0000313" key="2">
    <source>
        <dbReference type="EMBL" id="KFG25847.1"/>
    </source>
</evidence>
<dbReference type="GeneID" id="77676808"/>
<dbReference type="AlphaFoldDB" id="A0A086J129"/>
<dbReference type="RefSeq" id="XP_052904402.1">
    <property type="nucleotide sequence ID" value="XM_053049452.1"/>
</dbReference>
<proteinExistence type="predicted"/>
<evidence type="ECO:0000256" key="1">
    <source>
        <dbReference type="SAM" id="Phobius"/>
    </source>
</evidence>
<accession>A0A086J129</accession>
<gene>
    <name evidence="2" type="ORF">NESG_01835</name>
</gene>
<protein>
    <submittedName>
        <fullName evidence="2">Uncharacterized protein</fullName>
    </submittedName>
</protein>
<sequence>MKISYNQWDRIFKHAWMNITNRNTDIGETEKQIVRILSSSNPDRIRLDFKEVTIIIEKCIQSLILALEDMETEESFYLANIVSFNMKIILQDIIDSSKLSSICALPPNRRYSYLVKTLSEKVSYLADLCLYNGKISSNEHALNIHGLLLEKASILYVNTLTIFKKAYWEDTLALLENKFKNCTDFENIPAANEEDFTNVLQCKVTVIQMLNELDGYCKRICTSPIDENSLRKKYYMGNIAKVRLLLQRWDDFPFISENIMFLNSIEIMHEILPILQQRKQKNSFSESKTLLQWLSRYKETLLGVQGNIHAQKPLEREQSISNEVANRGRISCINDTLHAVNYAYQEVLGEYNRKIWITLKNVASVLLVCFLVIFGGSAAYWTLTYGICIYDMQYALYMHFMDMYIETFTLFASAFVTNFILCAYYFYEVAPKDIYLSLALYCLVLIGYILMCFLVGLEPLNLRIFQNAVRVCDVLIAFLIISCSIVHAYANCVTTKQSSIRKYSITGITLFAISAMFCVYYVASQKHMHTLVSVI</sequence>
<feature type="transmembrane region" description="Helical" evidence="1">
    <location>
        <begin position="403"/>
        <end position="427"/>
    </location>
</feature>
<keyword evidence="1" id="KW-0812">Transmembrane</keyword>
<feature type="transmembrane region" description="Helical" evidence="1">
    <location>
        <begin position="362"/>
        <end position="383"/>
    </location>
</feature>
<evidence type="ECO:0000313" key="3">
    <source>
        <dbReference type="Proteomes" id="UP000054524"/>
    </source>
</evidence>
<comment type="caution">
    <text evidence="2">The sequence shown here is derived from an EMBL/GenBank/DDBJ whole genome shotgun (WGS) entry which is preliminary data.</text>
</comment>
<keyword evidence="3" id="KW-1185">Reference proteome</keyword>
<reference evidence="2 3" key="1">
    <citation type="journal article" date="2014" name="Genome Announc.">
        <title>Genome Sequence of the Microsporidian Species Nematocida sp1 Strain ERTm6 (ATCC PRA-372).</title>
        <authorList>
            <person name="Bakowski M.A."/>
            <person name="Priest M."/>
            <person name="Young S."/>
            <person name="Cuomo C.A."/>
            <person name="Troemel E.R."/>
        </authorList>
    </citation>
    <scope>NUCLEOTIDE SEQUENCE [LARGE SCALE GENOMIC DNA]</scope>
    <source>
        <strain evidence="2 3">ERTm6</strain>
    </source>
</reference>
<keyword evidence="1" id="KW-1133">Transmembrane helix</keyword>
<feature type="transmembrane region" description="Helical" evidence="1">
    <location>
        <begin position="434"/>
        <end position="456"/>
    </location>
</feature>
<organism evidence="2 3">
    <name type="scientific">Nematocida ausubeli (strain ATCC PRA-371 / ERTm2)</name>
    <name type="common">Nematode killer fungus</name>
    <dbReference type="NCBI Taxonomy" id="1913371"/>
    <lineage>
        <taxon>Eukaryota</taxon>
        <taxon>Fungi</taxon>
        <taxon>Fungi incertae sedis</taxon>
        <taxon>Microsporidia</taxon>
        <taxon>Nematocida</taxon>
    </lineage>
</organism>
<feature type="transmembrane region" description="Helical" evidence="1">
    <location>
        <begin position="503"/>
        <end position="523"/>
    </location>
</feature>
<feature type="transmembrane region" description="Helical" evidence="1">
    <location>
        <begin position="468"/>
        <end position="491"/>
    </location>
</feature>
<dbReference type="Proteomes" id="UP000054524">
    <property type="component" value="Unassembled WGS sequence"/>
</dbReference>
<name>A0A086J129_NEMA1</name>
<keyword evidence="1" id="KW-0472">Membrane</keyword>